<dbReference type="EMBL" id="JQBL01000028">
    <property type="protein sequence ID" value="KRN48841.1"/>
    <property type="molecule type" value="Genomic_DNA"/>
</dbReference>
<evidence type="ECO:0000256" key="7">
    <source>
        <dbReference type="ARBA" id="ARBA00022801"/>
    </source>
</evidence>
<evidence type="ECO:0000256" key="12">
    <source>
        <dbReference type="PIRSR" id="PIRSR606262-1"/>
    </source>
</evidence>
<comment type="cofactor">
    <cofactor evidence="1 14 15">
        <name>Zn(2+)</name>
        <dbReference type="ChEBI" id="CHEBI:29105"/>
    </cofactor>
</comment>
<evidence type="ECO:0000256" key="5">
    <source>
        <dbReference type="ARBA" id="ARBA00018266"/>
    </source>
</evidence>
<dbReference type="SUPFAM" id="SSF53927">
    <property type="entry name" value="Cytidine deaminase-like"/>
    <property type="match status" value="1"/>
</dbReference>
<evidence type="ECO:0000256" key="9">
    <source>
        <dbReference type="ARBA" id="ARBA00032005"/>
    </source>
</evidence>
<dbReference type="RefSeq" id="WP_029070024.1">
    <property type="nucleotide sequence ID" value="NZ_JNKN01000032.1"/>
</dbReference>
<comment type="catalytic activity">
    <reaction evidence="10 15">
        <text>2'-deoxycytidine + H2O + H(+) = 2'-deoxyuridine + NH4(+)</text>
        <dbReference type="Rhea" id="RHEA:13433"/>
        <dbReference type="ChEBI" id="CHEBI:15377"/>
        <dbReference type="ChEBI" id="CHEBI:15378"/>
        <dbReference type="ChEBI" id="CHEBI:15698"/>
        <dbReference type="ChEBI" id="CHEBI:16450"/>
        <dbReference type="ChEBI" id="CHEBI:28938"/>
        <dbReference type="EC" id="3.5.4.5"/>
    </reaction>
</comment>
<feature type="binding site" evidence="14">
    <location>
        <position position="53"/>
    </location>
    <ligand>
        <name>Zn(2+)</name>
        <dbReference type="ChEBI" id="CHEBI:29105"/>
        <note>catalytic</note>
    </ligand>
</feature>
<dbReference type="GO" id="GO:0055086">
    <property type="term" value="P:nucleobase-containing small molecule metabolic process"/>
    <property type="evidence" value="ECO:0007669"/>
    <property type="project" value="UniProtKB-ARBA"/>
</dbReference>
<dbReference type="GO" id="GO:0042802">
    <property type="term" value="F:identical protein binding"/>
    <property type="evidence" value="ECO:0007669"/>
    <property type="project" value="UniProtKB-ARBA"/>
</dbReference>
<dbReference type="NCBIfam" id="NF004064">
    <property type="entry name" value="PRK05578.1"/>
    <property type="match status" value="1"/>
</dbReference>
<evidence type="ECO:0000256" key="8">
    <source>
        <dbReference type="ARBA" id="ARBA00022833"/>
    </source>
</evidence>
<evidence type="ECO:0000256" key="14">
    <source>
        <dbReference type="PIRSR" id="PIRSR606262-3"/>
    </source>
</evidence>
<proteinExistence type="inferred from homology"/>
<keyword evidence="18" id="KW-1185">Reference proteome</keyword>
<evidence type="ECO:0000256" key="4">
    <source>
        <dbReference type="ARBA" id="ARBA00012783"/>
    </source>
</evidence>
<dbReference type="Proteomes" id="UP000051841">
    <property type="component" value="Unassembled WGS sequence"/>
</dbReference>
<evidence type="ECO:0000259" key="16">
    <source>
        <dbReference type="PROSITE" id="PS51747"/>
    </source>
</evidence>
<organism evidence="17 18">
    <name type="scientific">Kandleria vitulina DSM 20405</name>
    <dbReference type="NCBI Taxonomy" id="1410657"/>
    <lineage>
        <taxon>Bacteria</taxon>
        <taxon>Bacillati</taxon>
        <taxon>Bacillota</taxon>
        <taxon>Erysipelotrichia</taxon>
        <taxon>Erysipelotrichales</taxon>
        <taxon>Coprobacillaceae</taxon>
        <taxon>Kandleria</taxon>
    </lineage>
</organism>
<dbReference type="GO" id="GO:0005829">
    <property type="term" value="C:cytosol"/>
    <property type="evidence" value="ECO:0007669"/>
    <property type="project" value="TreeGrafter"/>
</dbReference>
<dbReference type="InterPro" id="IPR050202">
    <property type="entry name" value="Cyt/Deoxycyt_deaminase"/>
</dbReference>
<evidence type="ECO:0000256" key="3">
    <source>
        <dbReference type="ARBA" id="ARBA00006576"/>
    </source>
</evidence>
<comment type="caution">
    <text evidence="17">The sequence shown here is derived from an EMBL/GenBank/DDBJ whole genome shotgun (WGS) entry which is preliminary data.</text>
</comment>
<comment type="function">
    <text evidence="2 15">This enzyme scavenges exogenous and endogenous cytidine and 2'-deoxycytidine for UMP synthesis.</text>
</comment>
<dbReference type="InterPro" id="IPR016193">
    <property type="entry name" value="Cytidine_deaminase-like"/>
</dbReference>
<evidence type="ECO:0000256" key="13">
    <source>
        <dbReference type="PIRSR" id="PIRSR606262-2"/>
    </source>
</evidence>
<dbReference type="PANTHER" id="PTHR11644">
    <property type="entry name" value="CYTIDINE DEAMINASE"/>
    <property type="match status" value="1"/>
</dbReference>
<reference evidence="17 18" key="1">
    <citation type="journal article" date="2015" name="Genome Announc.">
        <title>Expanding the biotechnology potential of lactobacilli through comparative genomics of 213 strains and associated genera.</title>
        <authorList>
            <person name="Sun Z."/>
            <person name="Harris H.M."/>
            <person name="McCann A."/>
            <person name="Guo C."/>
            <person name="Argimon S."/>
            <person name="Zhang W."/>
            <person name="Yang X."/>
            <person name="Jeffery I.B."/>
            <person name="Cooney J.C."/>
            <person name="Kagawa T.F."/>
            <person name="Liu W."/>
            <person name="Song Y."/>
            <person name="Salvetti E."/>
            <person name="Wrobel A."/>
            <person name="Rasinkangas P."/>
            <person name="Parkhill J."/>
            <person name="Rea M.C."/>
            <person name="O'Sullivan O."/>
            <person name="Ritari J."/>
            <person name="Douillard F.P."/>
            <person name="Paul Ross R."/>
            <person name="Yang R."/>
            <person name="Briner A.E."/>
            <person name="Felis G.E."/>
            <person name="de Vos W.M."/>
            <person name="Barrangou R."/>
            <person name="Klaenhammer T.R."/>
            <person name="Caufield P.W."/>
            <person name="Cui Y."/>
            <person name="Zhang H."/>
            <person name="O'Toole P.W."/>
        </authorList>
    </citation>
    <scope>NUCLEOTIDE SEQUENCE [LARGE SCALE GENOMIC DNA]</scope>
    <source>
        <strain evidence="17 18">DSM 20405</strain>
    </source>
</reference>
<evidence type="ECO:0000256" key="2">
    <source>
        <dbReference type="ARBA" id="ARBA00003949"/>
    </source>
</evidence>
<comment type="catalytic activity">
    <reaction evidence="11 15">
        <text>cytidine + H2O + H(+) = uridine + NH4(+)</text>
        <dbReference type="Rhea" id="RHEA:16069"/>
        <dbReference type="ChEBI" id="CHEBI:15377"/>
        <dbReference type="ChEBI" id="CHEBI:15378"/>
        <dbReference type="ChEBI" id="CHEBI:16704"/>
        <dbReference type="ChEBI" id="CHEBI:17562"/>
        <dbReference type="ChEBI" id="CHEBI:28938"/>
        <dbReference type="EC" id="3.5.4.5"/>
    </reaction>
</comment>
<evidence type="ECO:0000256" key="1">
    <source>
        <dbReference type="ARBA" id="ARBA00001947"/>
    </source>
</evidence>
<dbReference type="GO" id="GO:0004126">
    <property type="term" value="F:cytidine deaminase activity"/>
    <property type="evidence" value="ECO:0007669"/>
    <property type="project" value="UniProtKB-UniRule"/>
</dbReference>
<dbReference type="CDD" id="cd01283">
    <property type="entry name" value="cytidine_deaminase"/>
    <property type="match status" value="1"/>
</dbReference>
<keyword evidence="8 14" id="KW-0862">Zinc</keyword>
<dbReference type="PATRIC" id="fig|1410657.5.peg.1090"/>
<dbReference type="PROSITE" id="PS51747">
    <property type="entry name" value="CYT_DCMP_DEAMINASES_2"/>
    <property type="match status" value="1"/>
</dbReference>
<dbReference type="AlphaFoldDB" id="A0A0R2H7J9"/>
<keyword evidence="7 15" id="KW-0378">Hydrolase</keyword>
<dbReference type="GO" id="GO:0008270">
    <property type="term" value="F:zinc ion binding"/>
    <property type="evidence" value="ECO:0007669"/>
    <property type="project" value="UniProtKB-UniRule"/>
</dbReference>
<dbReference type="InterPro" id="IPR006262">
    <property type="entry name" value="Cyt_deam_tetra"/>
</dbReference>
<name>A0A0R2H7J9_9FIRM</name>
<dbReference type="Gene3D" id="3.40.140.10">
    <property type="entry name" value="Cytidine Deaminase, domain 2"/>
    <property type="match status" value="1"/>
</dbReference>
<evidence type="ECO:0000256" key="15">
    <source>
        <dbReference type="RuleBase" id="RU364006"/>
    </source>
</evidence>
<dbReference type="FunFam" id="3.40.140.10:FF:000008">
    <property type="entry name" value="Cytidine deaminase"/>
    <property type="match status" value="1"/>
</dbReference>
<evidence type="ECO:0000313" key="18">
    <source>
        <dbReference type="Proteomes" id="UP000051841"/>
    </source>
</evidence>
<dbReference type="InterPro" id="IPR002125">
    <property type="entry name" value="CMP_dCMP_dom"/>
</dbReference>
<feature type="binding site" evidence="14">
    <location>
        <position position="88"/>
    </location>
    <ligand>
        <name>Zn(2+)</name>
        <dbReference type="ChEBI" id="CHEBI:29105"/>
        <note>catalytic</note>
    </ligand>
</feature>
<dbReference type="PANTHER" id="PTHR11644:SF2">
    <property type="entry name" value="CYTIDINE DEAMINASE"/>
    <property type="match status" value="1"/>
</dbReference>
<gene>
    <name evidence="17" type="ORF">IV49_GL001049</name>
</gene>
<dbReference type="EC" id="3.5.4.5" evidence="4 15"/>
<accession>A0A0R2H7J9</accession>
<feature type="binding site" evidence="14">
    <location>
        <position position="91"/>
    </location>
    <ligand>
        <name>Zn(2+)</name>
        <dbReference type="ChEBI" id="CHEBI:29105"/>
        <note>catalytic</note>
    </ligand>
</feature>
<feature type="domain" description="CMP/dCMP-type deaminase" evidence="16">
    <location>
        <begin position="1"/>
        <end position="129"/>
    </location>
</feature>
<feature type="active site" description="Proton donor" evidence="12">
    <location>
        <position position="55"/>
    </location>
</feature>
<evidence type="ECO:0000313" key="17">
    <source>
        <dbReference type="EMBL" id="KRN48841.1"/>
    </source>
</evidence>
<dbReference type="Pfam" id="PF00383">
    <property type="entry name" value="dCMP_cyt_deam_1"/>
    <property type="match status" value="1"/>
</dbReference>
<protein>
    <recommendedName>
        <fullName evidence="5 15">Cytidine deaminase</fullName>
        <ecNumber evidence="4 15">3.5.4.5</ecNumber>
    </recommendedName>
    <alternativeName>
        <fullName evidence="9 15">Cytidine aminohydrolase</fullName>
    </alternativeName>
</protein>
<keyword evidence="6 14" id="KW-0479">Metal-binding</keyword>
<dbReference type="GO" id="GO:0072527">
    <property type="term" value="P:pyrimidine-containing compound metabolic process"/>
    <property type="evidence" value="ECO:0007669"/>
    <property type="project" value="UniProtKB-ARBA"/>
</dbReference>
<evidence type="ECO:0000256" key="10">
    <source>
        <dbReference type="ARBA" id="ARBA00049252"/>
    </source>
</evidence>
<sequence length="131" mass="14544">MDYQKLVDEAFLGRENAYAPYSHFKVGAAVLLNDGEIIRGCNIENAAYGSSMCAERNAVYQAYCRGYHKEDIKALAIVGDGPTLISPCGACRQVLGELMQLDTPVILGARDRYEVTNMKELLPRTFTEKDM</sequence>
<dbReference type="PROSITE" id="PS00903">
    <property type="entry name" value="CYT_DCMP_DEAMINASES_1"/>
    <property type="match status" value="1"/>
</dbReference>
<comment type="similarity">
    <text evidence="3 15">Belongs to the cytidine and deoxycytidylate deaminase family.</text>
</comment>
<dbReference type="InterPro" id="IPR016192">
    <property type="entry name" value="APOBEC/CMP_deaminase_Zn-bd"/>
</dbReference>
<evidence type="ECO:0000256" key="6">
    <source>
        <dbReference type="ARBA" id="ARBA00022723"/>
    </source>
</evidence>
<dbReference type="NCBIfam" id="TIGR01354">
    <property type="entry name" value="cyt_deam_tetra"/>
    <property type="match status" value="1"/>
</dbReference>
<feature type="binding site" evidence="13">
    <location>
        <begin position="42"/>
        <end position="48"/>
    </location>
    <ligand>
        <name>substrate</name>
    </ligand>
</feature>
<evidence type="ECO:0000256" key="11">
    <source>
        <dbReference type="ARBA" id="ARBA00049558"/>
    </source>
</evidence>